<keyword evidence="2" id="KW-1133">Transmembrane helix</keyword>
<dbReference type="EMBL" id="OU898276">
    <property type="protein sequence ID" value="CAG9828017.1"/>
    <property type="molecule type" value="Genomic_DNA"/>
</dbReference>
<evidence type="ECO:0000256" key="1">
    <source>
        <dbReference type="SAM" id="MobiDB-lite"/>
    </source>
</evidence>
<feature type="signal peptide" evidence="3">
    <location>
        <begin position="1"/>
        <end position="16"/>
    </location>
</feature>
<keyword evidence="5" id="KW-1185">Reference proteome</keyword>
<accession>A0A9N9SMM9</accession>
<organism evidence="4 5">
    <name type="scientific">Diabrotica balteata</name>
    <name type="common">Banded cucumber beetle</name>
    <dbReference type="NCBI Taxonomy" id="107213"/>
    <lineage>
        <taxon>Eukaryota</taxon>
        <taxon>Metazoa</taxon>
        <taxon>Ecdysozoa</taxon>
        <taxon>Arthropoda</taxon>
        <taxon>Hexapoda</taxon>
        <taxon>Insecta</taxon>
        <taxon>Pterygota</taxon>
        <taxon>Neoptera</taxon>
        <taxon>Endopterygota</taxon>
        <taxon>Coleoptera</taxon>
        <taxon>Polyphaga</taxon>
        <taxon>Cucujiformia</taxon>
        <taxon>Chrysomeloidea</taxon>
        <taxon>Chrysomelidae</taxon>
        <taxon>Galerucinae</taxon>
        <taxon>Diabroticina</taxon>
        <taxon>Diabroticites</taxon>
        <taxon>Diabrotica</taxon>
    </lineage>
</organism>
<feature type="compositionally biased region" description="Low complexity" evidence="1">
    <location>
        <begin position="146"/>
        <end position="173"/>
    </location>
</feature>
<dbReference type="AlphaFoldDB" id="A0A9N9SMM9"/>
<protein>
    <submittedName>
        <fullName evidence="4">Uncharacterized protein</fullName>
    </submittedName>
</protein>
<keyword evidence="2" id="KW-0812">Transmembrane</keyword>
<proteinExistence type="predicted"/>
<keyword evidence="2" id="KW-0472">Membrane</keyword>
<sequence length="231" mass="25037">MTSLLKISLLFPLLLAFDKGNSLECYTCIASRYEHNRCQSYTTKGSLPVSKCHGNSTHCVSFFNDDIVARICGTARTCDETNSIECHLCTESYCNFHYMYRRRYIRQAPENNATTTAGNSTVETVTATTVINATTETVNSTSSNLETGSTNSSEISSTITSNNTTSATGSPSAIMTSTPANASTALLNSSSTTSNFGQTTPKQEDTNSRAASILFQSIFTTFIIVCLLFIF</sequence>
<evidence type="ECO:0000256" key="2">
    <source>
        <dbReference type="SAM" id="Phobius"/>
    </source>
</evidence>
<feature type="chain" id="PRO_5040208365" evidence="3">
    <location>
        <begin position="17"/>
        <end position="231"/>
    </location>
</feature>
<gene>
    <name evidence="4" type="ORF">DIABBA_LOCUS1967</name>
</gene>
<evidence type="ECO:0000313" key="4">
    <source>
        <dbReference type="EMBL" id="CAG9828017.1"/>
    </source>
</evidence>
<feature type="region of interest" description="Disordered" evidence="1">
    <location>
        <begin position="137"/>
        <end position="175"/>
    </location>
</feature>
<dbReference type="OrthoDB" id="10461407at2759"/>
<dbReference type="Proteomes" id="UP001153709">
    <property type="component" value="Chromosome 1"/>
</dbReference>
<evidence type="ECO:0000256" key="3">
    <source>
        <dbReference type="SAM" id="SignalP"/>
    </source>
</evidence>
<keyword evidence="3" id="KW-0732">Signal</keyword>
<reference evidence="4" key="1">
    <citation type="submission" date="2022-01" db="EMBL/GenBank/DDBJ databases">
        <authorList>
            <person name="King R."/>
        </authorList>
    </citation>
    <scope>NUCLEOTIDE SEQUENCE</scope>
</reference>
<evidence type="ECO:0000313" key="5">
    <source>
        <dbReference type="Proteomes" id="UP001153709"/>
    </source>
</evidence>
<name>A0A9N9SMM9_DIABA</name>
<feature type="transmembrane region" description="Helical" evidence="2">
    <location>
        <begin position="210"/>
        <end position="230"/>
    </location>
</feature>